<accession>A0A7W7DE91</accession>
<evidence type="ECO:0000313" key="4">
    <source>
        <dbReference type="Proteomes" id="UP000542210"/>
    </source>
</evidence>
<reference evidence="3 4" key="1">
    <citation type="submission" date="2020-08" db="EMBL/GenBank/DDBJ databases">
        <title>Sequencing the genomes of 1000 actinobacteria strains.</title>
        <authorList>
            <person name="Klenk H.-P."/>
        </authorList>
    </citation>
    <scope>NUCLEOTIDE SEQUENCE [LARGE SCALE GENOMIC DNA]</scope>
    <source>
        <strain evidence="3 4">DSM 45784</strain>
    </source>
</reference>
<evidence type="ECO:0000256" key="1">
    <source>
        <dbReference type="SAM" id="MobiDB-lite"/>
    </source>
</evidence>
<dbReference type="RefSeq" id="WP_184886748.1">
    <property type="nucleotide sequence ID" value="NZ_BOOV01000006.1"/>
</dbReference>
<comment type="caution">
    <text evidence="3">The sequence shown here is derived from an EMBL/GenBank/DDBJ whole genome shotgun (WGS) entry which is preliminary data.</text>
</comment>
<protein>
    <submittedName>
        <fullName evidence="3">Uncharacterized protein</fullName>
    </submittedName>
</protein>
<feature type="signal peptide" evidence="2">
    <location>
        <begin position="1"/>
        <end position="23"/>
    </location>
</feature>
<dbReference type="EMBL" id="JACHND010000001">
    <property type="protein sequence ID" value="MBB4705208.1"/>
    <property type="molecule type" value="Genomic_DNA"/>
</dbReference>
<sequence length="283" mass="28831">MGRRRGGLAALVLWALLCLGASAPALDGDPAGDMKAVYCLSRPHRADLIEAAVVLKAGARDTATGPEALKTPGKVYATPELWREGDSEAFDRVCSALVATVPQLTAPAEPSPLADMAAVVLPLILGAALTIAGQRADAALARRAQDHDGARGAAARFQRAAQDYLTAWVDDETAPSAQASEAALDLLAAVARLGGGARRTAAARVTAALPVPYDLNVIHDGEPGHERRRTLAAGELARLAAIVHATEVLIRTRAFWPAPASDPAPPPPGGGPATAPGTGGGAA</sequence>
<keyword evidence="2" id="KW-0732">Signal</keyword>
<feature type="region of interest" description="Disordered" evidence="1">
    <location>
        <begin position="259"/>
        <end position="283"/>
    </location>
</feature>
<gene>
    <name evidence="3" type="ORF">BJ982_006752</name>
</gene>
<dbReference type="Proteomes" id="UP000542210">
    <property type="component" value="Unassembled WGS sequence"/>
</dbReference>
<evidence type="ECO:0000313" key="3">
    <source>
        <dbReference type="EMBL" id="MBB4705208.1"/>
    </source>
</evidence>
<evidence type="ECO:0000256" key="2">
    <source>
        <dbReference type="SAM" id="SignalP"/>
    </source>
</evidence>
<feature type="compositionally biased region" description="Pro residues" evidence="1">
    <location>
        <begin position="260"/>
        <end position="270"/>
    </location>
</feature>
<name>A0A7W7DE91_9ACTN</name>
<keyword evidence="4" id="KW-1185">Reference proteome</keyword>
<organism evidence="3 4">
    <name type="scientific">Sphaerisporangium siamense</name>
    <dbReference type="NCBI Taxonomy" id="795645"/>
    <lineage>
        <taxon>Bacteria</taxon>
        <taxon>Bacillati</taxon>
        <taxon>Actinomycetota</taxon>
        <taxon>Actinomycetes</taxon>
        <taxon>Streptosporangiales</taxon>
        <taxon>Streptosporangiaceae</taxon>
        <taxon>Sphaerisporangium</taxon>
    </lineage>
</organism>
<proteinExistence type="predicted"/>
<feature type="chain" id="PRO_5038854017" evidence="2">
    <location>
        <begin position="24"/>
        <end position="283"/>
    </location>
</feature>
<dbReference type="AlphaFoldDB" id="A0A7W7DE91"/>